<dbReference type="InterPro" id="IPR031359">
    <property type="entry name" value="NACHT_N"/>
</dbReference>
<dbReference type="EMBL" id="MU858769">
    <property type="protein sequence ID" value="KAK4205834.1"/>
    <property type="molecule type" value="Genomic_DNA"/>
</dbReference>
<feature type="domain" description="NWD NACHT-NTPase N-terminal" evidence="1">
    <location>
        <begin position="28"/>
        <end position="85"/>
    </location>
</feature>
<dbReference type="AlphaFoldDB" id="A0AAN6XS18"/>
<evidence type="ECO:0000313" key="2">
    <source>
        <dbReference type="EMBL" id="KAK4205834.1"/>
    </source>
</evidence>
<organism evidence="2 3">
    <name type="scientific">Rhypophila decipiens</name>
    <dbReference type="NCBI Taxonomy" id="261697"/>
    <lineage>
        <taxon>Eukaryota</taxon>
        <taxon>Fungi</taxon>
        <taxon>Dikarya</taxon>
        <taxon>Ascomycota</taxon>
        <taxon>Pezizomycotina</taxon>
        <taxon>Sordariomycetes</taxon>
        <taxon>Sordariomycetidae</taxon>
        <taxon>Sordariales</taxon>
        <taxon>Naviculisporaceae</taxon>
        <taxon>Rhypophila</taxon>
    </lineage>
</organism>
<sequence length="88" mass="10330">MLKGFDSIGDLQVYWQICEEKYLGPPHQLDRQQLIECLVKLFSYLIEYQARVVCHLSKAQLSRAWHDATNSSDWTGRITEIEKLDKKC</sequence>
<evidence type="ECO:0000259" key="1">
    <source>
        <dbReference type="Pfam" id="PF17100"/>
    </source>
</evidence>
<keyword evidence="3" id="KW-1185">Reference proteome</keyword>
<dbReference type="Pfam" id="PF17100">
    <property type="entry name" value="NACHT_N"/>
    <property type="match status" value="1"/>
</dbReference>
<reference evidence="2" key="2">
    <citation type="submission" date="2023-05" db="EMBL/GenBank/DDBJ databases">
        <authorList>
            <consortium name="Lawrence Berkeley National Laboratory"/>
            <person name="Steindorff A."/>
            <person name="Hensen N."/>
            <person name="Bonometti L."/>
            <person name="Westerberg I."/>
            <person name="Brannstrom I.O."/>
            <person name="Guillou S."/>
            <person name="Cros-Aarteil S."/>
            <person name="Calhoun S."/>
            <person name="Haridas S."/>
            <person name="Kuo A."/>
            <person name="Mondo S."/>
            <person name="Pangilinan J."/>
            <person name="Riley R."/>
            <person name="Labutti K."/>
            <person name="Andreopoulos B."/>
            <person name="Lipzen A."/>
            <person name="Chen C."/>
            <person name="Yanf M."/>
            <person name="Daum C."/>
            <person name="Ng V."/>
            <person name="Clum A."/>
            <person name="Ohm R."/>
            <person name="Martin F."/>
            <person name="Silar P."/>
            <person name="Natvig D."/>
            <person name="Lalanne C."/>
            <person name="Gautier V."/>
            <person name="Ament-Velasquez S.L."/>
            <person name="Kruys A."/>
            <person name="Hutchinson M.I."/>
            <person name="Powell A.J."/>
            <person name="Barry K."/>
            <person name="Miller A.N."/>
            <person name="Grigoriev I.V."/>
            <person name="Debuchy R."/>
            <person name="Gladieux P."/>
            <person name="Thoren M.H."/>
            <person name="Johannesson H."/>
        </authorList>
    </citation>
    <scope>NUCLEOTIDE SEQUENCE</scope>
    <source>
        <strain evidence="2">PSN293</strain>
    </source>
</reference>
<accession>A0AAN6XS18</accession>
<name>A0AAN6XS18_9PEZI</name>
<gene>
    <name evidence="2" type="ORF">QBC37DRAFT_241997</name>
</gene>
<feature type="non-terminal residue" evidence="2">
    <location>
        <position position="88"/>
    </location>
</feature>
<evidence type="ECO:0000313" key="3">
    <source>
        <dbReference type="Proteomes" id="UP001301769"/>
    </source>
</evidence>
<proteinExistence type="predicted"/>
<reference evidence="2" key="1">
    <citation type="journal article" date="2023" name="Mol. Phylogenet. Evol.">
        <title>Genome-scale phylogeny and comparative genomics of the fungal order Sordariales.</title>
        <authorList>
            <person name="Hensen N."/>
            <person name="Bonometti L."/>
            <person name="Westerberg I."/>
            <person name="Brannstrom I.O."/>
            <person name="Guillou S."/>
            <person name="Cros-Aarteil S."/>
            <person name="Calhoun S."/>
            <person name="Haridas S."/>
            <person name="Kuo A."/>
            <person name="Mondo S."/>
            <person name="Pangilinan J."/>
            <person name="Riley R."/>
            <person name="LaButti K."/>
            <person name="Andreopoulos B."/>
            <person name="Lipzen A."/>
            <person name="Chen C."/>
            <person name="Yan M."/>
            <person name="Daum C."/>
            <person name="Ng V."/>
            <person name="Clum A."/>
            <person name="Steindorff A."/>
            <person name="Ohm R.A."/>
            <person name="Martin F."/>
            <person name="Silar P."/>
            <person name="Natvig D.O."/>
            <person name="Lalanne C."/>
            <person name="Gautier V."/>
            <person name="Ament-Velasquez S.L."/>
            <person name="Kruys A."/>
            <person name="Hutchinson M.I."/>
            <person name="Powell A.J."/>
            <person name="Barry K."/>
            <person name="Miller A.N."/>
            <person name="Grigoriev I.V."/>
            <person name="Debuchy R."/>
            <person name="Gladieux P."/>
            <person name="Hiltunen Thoren M."/>
            <person name="Johannesson H."/>
        </authorList>
    </citation>
    <scope>NUCLEOTIDE SEQUENCE</scope>
    <source>
        <strain evidence="2">PSN293</strain>
    </source>
</reference>
<dbReference type="Proteomes" id="UP001301769">
    <property type="component" value="Unassembled WGS sequence"/>
</dbReference>
<protein>
    <recommendedName>
        <fullName evidence="1">NWD NACHT-NTPase N-terminal domain-containing protein</fullName>
    </recommendedName>
</protein>
<comment type="caution">
    <text evidence="2">The sequence shown here is derived from an EMBL/GenBank/DDBJ whole genome shotgun (WGS) entry which is preliminary data.</text>
</comment>